<dbReference type="FunFam" id="3.40.50.300:FF:001275">
    <property type="entry name" value="Dynein heavy chain, putative"/>
    <property type="match status" value="1"/>
</dbReference>
<dbReference type="VEuPathDB" id="FungiDB:SDRG_03150"/>
<evidence type="ECO:0000256" key="1">
    <source>
        <dbReference type="ARBA" id="ARBA00004430"/>
    </source>
</evidence>
<dbReference type="Gene3D" id="1.20.920.20">
    <property type="match status" value="1"/>
</dbReference>
<evidence type="ECO:0000256" key="11">
    <source>
        <dbReference type="ARBA" id="ARBA00023175"/>
    </source>
</evidence>
<dbReference type="FunFam" id="1.10.8.710:FF:000001">
    <property type="entry name" value="Dynein axonemal heavy chain 2"/>
    <property type="match status" value="1"/>
</dbReference>
<dbReference type="Gene3D" id="3.10.490.20">
    <property type="match status" value="1"/>
</dbReference>
<dbReference type="InterPro" id="IPR027417">
    <property type="entry name" value="P-loop_NTPase"/>
</dbReference>
<dbReference type="eggNOG" id="KOG3595">
    <property type="taxonomic scope" value="Eukaryota"/>
</dbReference>
<dbReference type="GO" id="GO:0005524">
    <property type="term" value="F:ATP binding"/>
    <property type="evidence" value="ECO:0007669"/>
    <property type="project" value="UniProtKB-KW"/>
</dbReference>
<evidence type="ECO:0000256" key="12">
    <source>
        <dbReference type="ARBA" id="ARBA00023212"/>
    </source>
</evidence>
<dbReference type="SUPFAM" id="SSF52540">
    <property type="entry name" value="P-loop containing nucleoside triphosphate hydrolases"/>
    <property type="match status" value="4"/>
</dbReference>
<evidence type="ECO:0000256" key="13">
    <source>
        <dbReference type="ARBA" id="ARBA00023273"/>
    </source>
</evidence>
<dbReference type="Gene3D" id="1.10.8.720">
    <property type="entry name" value="Region D6 of dynein motor"/>
    <property type="match status" value="1"/>
</dbReference>
<dbReference type="GO" id="GO:0030286">
    <property type="term" value="C:dynein complex"/>
    <property type="evidence" value="ECO:0007669"/>
    <property type="project" value="UniProtKB-KW"/>
</dbReference>
<dbReference type="RefSeq" id="XP_008606994.1">
    <property type="nucleotide sequence ID" value="XM_008608772.1"/>
</dbReference>
<dbReference type="InterPro" id="IPR011043">
    <property type="entry name" value="Gal_Oxase/kelch_b-propeller"/>
</dbReference>
<dbReference type="InterPro" id="IPR035699">
    <property type="entry name" value="AAA_6"/>
</dbReference>
<accession>T0SA98</accession>
<evidence type="ECO:0000256" key="7">
    <source>
        <dbReference type="ARBA" id="ARBA00022840"/>
    </source>
</evidence>
<dbReference type="GO" id="GO:0007018">
    <property type="term" value="P:microtubule-based movement"/>
    <property type="evidence" value="ECO:0007669"/>
    <property type="project" value="InterPro"/>
</dbReference>
<evidence type="ECO:0000256" key="10">
    <source>
        <dbReference type="ARBA" id="ARBA00023069"/>
    </source>
</evidence>
<dbReference type="CDD" id="cd00102">
    <property type="entry name" value="IPT"/>
    <property type="match status" value="1"/>
</dbReference>
<dbReference type="Gene3D" id="3.40.50.300">
    <property type="entry name" value="P-loop containing nucleotide triphosphate hydrolases"/>
    <property type="match status" value="5"/>
</dbReference>
<dbReference type="FunFam" id="3.40.50.300:FF:000738">
    <property type="entry name" value="Dynein heavy chain axonemal"/>
    <property type="match status" value="1"/>
</dbReference>
<dbReference type="Pfam" id="PF18199">
    <property type="entry name" value="Dynein_C"/>
    <property type="match status" value="1"/>
</dbReference>
<dbReference type="eggNOG" id="KOG0379">
    <property type="taxonomic scope" value="Eukaryota"/>
</dbReference>
<dbReference type="Gene3D" id="1.10.8.710">
    <property type="match status" value="1"/>
</dbReference>
<dbReference type="Gene3D" id="2.60.40.10">
    <property type="entry name" value="Immunoglobulins"/>
    <property type="match status" value="2"/>
</dbReference>
<keyword evidence="6" id="KW-0547">Nucleotide-binding</keyword>
<dbReference type="InterPro" id="IPR041658">
    <property type="entry name" value="AAA_lid_11"/>
</dbReference>
<evidence type="ECO:0000256" key="4">
    <source>
        <dbReference type="ARBA" id="ARBA00022701"/>
    </source>
</evidence>
<comment type="similarity">
    <text evidence="2">Belongs to the dynein heavy chain family.</text>
</comment>
<dbReference type="InterPro" id="IPR014756">
    <property type="entry name" value="Ig_E-set"/>
</dbReference>
<evidence type="ECO:0000313" key="17">
    <source>
        <dbReference type="EMBL" id="EQC39722.1"/>
    </source>
</evidence>
<dbReference type="PROSITE" id="PS50194">
    <property type="entry name" value="FILAMIN_REPEAT"/>
    <property type="match status" value="1"/>
</dbReference>
<dbReference type="PANTHER" id="PTHR45703">
    <property type="entry name" value="DYNEIN HEAVY CHAIN"/>
    <property type="match status" value="1"/>
</dbReference>
<name>T0SA98_SAPDV</name>
<dbReference type="SUPFAM" id="SSF50965">
    <property type="entry name" value="Galactose oxidase, central domain"/>
    <property type="match status" value="2"/>
</dbReference>
<dbReference type="GO" id="GO:0005874">
    <property type="term" value="C:microtubule"/>
    <property type="evidence" value="ECO:0007669"/>
    <property type="project" value="UniProtKB-KW"/>
</dbReference>
<gene>
    <name evidence="17" type="ORF">SDRG_03150</name>
</gene>
<dbReference type="GO" id="GO:0045505">
    <property type="term" value="F:dynein intermediate chain binding"/>
    <property type="evidence" value="ECO:0007669"/>
    <property type="project" value="InterPro"/>
</dbReference>
<keyword evidence="8" id="KW-0243">Dynein</keyword>
<dbReference type="Gene3D" id="2.120.10.80">
    <property type="entry name" value="Kelch-type beta propeller"/>
    <property type="match status" value="2"/>
</dbReference>
<keyword evidence="7" id="KW-0067">ATP-binding</keyword>
<keyword evidence="11" id="KW-0505">Motor protein</keyword>
<sequence length="4089" mass="452951">MEDEAELNVAPQLEWAKVLCTGDGPSKRSGHSLTIVGSNGFLFGGCDYADPPGPTNDLFQMRINTNGTCDWSRVLFRKGPAARWKHSATNVDNKIFVFGGFHSATARFQDLWVFNPITMEWSQPVPQASPRNAKPSSVSFGWPNCPPPRGGHSACLVDRDIYIFGGYGGQGYSRRDFDDLYALNVDDMSWVKITVKGKVPEKRSGHQACAVDTKMFVFGGWNCSQQFNDLFIFDTETSSWSSVEGSHMAHTSPRWNHASCAVLAIPNAKIFCFGGVLGMTNEYGAPGAFANDISVLDSGTLQWHVPLISGAPPAPRSDTTLAYDDKGSRLLICGGWANSWLNDVFALDVSCVVGPPYAITGLFPTFGAITGGTLLTIEGIDFVSRPVIVRFACRKGTLDVAGTFVSEEMLTVVTPDYSGFPPGDVQVRVALQGDSFTTTSQTFNFFAVTSAATSLVFGPGVLSGAAISEPVAFVVQACDGAGNVRTRGGDAFGITVRCLADDRDIPVEVTDLENGMYMVTYIAPTRGEYEIVIEFLGTFGGTAGVLYGFPLVVTFEDNVARDGNRMNGKLLLDNVAMEMASLTAMMAECARGLQIELTGSLSSAEDTPALIQLKEQLFMIEKRGTETRHRLAKVRSMLAYLGTTVDVERDKASLRDLEQTWSDLLLKVPMVAGKIAPRLQAQASRTKSDIQAHHTTVLAYHECFKALPIWRFETGVKGGLRQLDEAAICHRDEDAKFQQMRHIAEIFECLPLMEPSERVMNGIARCLDRLRAVWHCVDDVGRKLAFVRDLLWADLDGGMLEDEARSLMASVKGVGKDRDIKESSVYLGLEAMTRDFLLSCPLYQALRHPSMQARHWQELMGLLQTTFPNPIESLDLKFGDLMRLSLADHSKDIEDLTDRAQKEQRIEVALAEIEGRWDTIAFELSSYDETDVPLLRVRDEDVEILEADQVAVQAMLSGRVAFFQAASQVWADKLSTIADVTAALSEIQRTWAYLEPLFIGSEEVKRELPRDAEQFAIVDGAVKTLLHAMADVRIVLRACTDHPNQVAHLQALISTLQTCQTSLIEFLEGKRRLFPRFYFTSEADLLDILSNGSRPELILKHLNKVFLATESFAFEHTNIIVQFVASVGKEVVRFLSPLALTGKVEAYLTDAHLAMQQTLLESIKSSVKRYPTLNRVEWLSARTPEAAFLDPAQVVLLVAGIEYVKHVEGAFSAIAKGHENALGELLEVVSIQLQELIKLTRTSLSEDARMRIMCLITLDAHGRDILQSMVSQHITSAASFVWQAQLKPRLVLEATPSLDICDASFEYGLEYLGNGPRLVITPLTDRMYVTATQALHLHMGCAPAGPAGTGKTETTKDLASALGKACYVFNCSPEMDYKSLGNIFKGLASSGAWGCFDEFNRLIPEVLSVCCVQFKAVCDGIRSGAASIVLEGDSVGLDPTCGTFITMNPGYLGRSELPEGLKALFRPITVMMPDLLLICENMLMAQGFTQAKTLASKFYNLYQLCKELLSQQEHYDWGLRAIKSILMVTGALKRSEPTLGESQLLLRALRDFNVPKLVLADEPIFHGLLNDLFPEEHPPRSTDANLEKHIEASCEALGLWPDPGFRLKVVQLDELLALRHCVFVIGPAGAGKSECITTLQHAGGLRGTKVKLVDLNPKVVSTDELYGFMHVSTREWRDGLLSKLMRDLANDDGDYWKWLVLDGDLDANWIESMNSVMDDNKMLTLASNERIPLKKYMRLLFEIKDLTYATPATVSRAGILYLAADDGMQYRSFIASWLNDASPEVDVRSRLGEVVLKYVEPCVAYCKRLPPIVPRPDLVAVQALLYFLDATLDASVVAETKRIEIVCGFASIWAFGGPLTTTADDGTDSRKLFSDWWRAEFKSIKVPIRDTVFDYFLNPQTLVFESWKTCVWYTSSVKYDASVAMYDLTVPTPETASVLFWSDKMVSESHGVMLAGGAGTGKTRLLLGYLDASTRLTNQDDKGYQSSRVTFNYYTNAPTLQSMLEAKLVKRVGSTYGPITAGVQWIFFLDDVNLPMLDAYNTQSALALLRQLLDYEHWYDRSKFSLKHLVDCQFVACMNPSAGSFSINPRLQRHFVTFAVALPSPTNLVTIYQTFLDGHLADFTDDVKRLSGALLKAALALHNQVAATFRKTAANFHYEFNLRHISNVFAGLLLSKPAAFEDTTKMVLLWMHESARVYADRLVSLADLAKYNVMIQNHVKKSFPSVSFQRFFAPEHADPILFGALNGPESDYDQITTYTELRQKAEDALTEYNALLPKMDLVLFKDALEHVARIVRMLTTGHALLVGVGGSGRKSLARLAAHVASYSTVDITLTQSYSLLDFKADLQALFARAGLKGDKVVFLLSDADIKHDRMLVAINDLLSSGNVPDLYSSEEQDAVVSQVAAKYKGDKDASWAYFLDQIKRNVHCVLCFSPVDGRLRQWARRFPALVNCTGIDWFQPWPADALHSVAEKALSATTLHDEKLTAVEAFMPHAFASVNTVAIAFKNDEHRNVYTTPKTYLECLAFFNALLSCKQREKSTDIFRLQSGLDKMDATSHVVANIEDELKVMLAEAMEKKVVAEEMATAVAADKIVVETETQKASVEAAKCQVMHDEMSVKKADTEKDLEAALPMIDAAMAALDTLNRKDLGNCKTMSKPPSGVGDIFASVMVLFAGLNPDIPVQKNGKIKEKDRSWESAKKILLSNVNALMDDLHNFKSLVDSYAVPDVNWKEIRPLLELSHFNVDVIEKKNSAAAGLCAWVINIVAYYDVIVSVEPKRQALRLCTEVWQAANNKLEAVLSKVRQLSERLAKLTDEYERTNADVNLAIATVEKGKMKMNLARRLTAALGSENTRWAANVQILQAEAETIVGDVLLAAAFVTYAGPFTKPYRDLLLSTHWRPFILHGKKPLALRDDVSPVSLLTPPTDIATWIGAGLPSDAVSIENGTIVSACKRWPLLVDPQLQAIHWLRSKDHANLVVVRRYASNLLQVLEHAIETGASLLIEHMDESIDPVLWPVISRCTITKGRKTCLKLGDKVIEWVDSFRLYLHTTLSNPHYPPEVQAETTLVNFAVTPQGLEDQLLALVVRKEWPKKARARTALMLQQTQFKVKMLALEDKILTSLADAEGEVTENVELIVDLETTKATADVVAAQSKAAQTNEAEIAALSKKYATVAARGAMLFFVINNLYKLHTYYVFSLNAFVVMFQRGMESAKSSTAPMDLDDAKKPSALNRFKLAAKRVIGSQRFHWDKDVLLEDRVLEETTDLDFIIASAKDDVPIDDALILVRCGHLEASITQGVFDYVRRGLLEKDKLLLAAQLCFAILGQRGTISATELTYLATTPMMDDTAMAMGLLSEWLTEPQWQKLRKLEDVPGFQLLPNEMKADAEEWKEWFYTDAPETHEMPGRKRSQISQLLLLRILRPDRFLPALSAFIAEHLGPTYVHQPPFDLEAIYQEGSASTPIFFLLFPGVDPTVAIEQLGQKLQMTSEKGNFRHISMGQGQEGPAEATLTAFATAGSWLVLQNIHLMPRWLPVLTRLLDQCAKTADPNFRVFLSAEAPALPSMSNMPESLLQCCIKVANEAPMDLRSNLSRAWANFSVKTIETSLKPNEFQGCLFALCVYHALVLGRRRFGPQGWSRPYSFNNGDLTLCADVLKRYVDKTLDGPLPWDDLRFIFGDIMYGGHITDFWDRLTNRTYLSTLLTEDALRGKDIMPGLSPPDPYLFTYSKYATYIGHELPQETPLLFGLHPNTEILTMTTACDDLLFQLTLTGGALLGISAAAASASPVTSATALVQSLLQRLPEPFNLSELSDDAAPLLEQSHPMAPYVVVALQECTRMNALVSVLRRSLTELAKGLNGLLNMSEAMEELLEALSLQQVPGRNPLHSCSWERYAYPSRKSLSTWYSDLLERAAFLSRWVLGSDWALPSSMWLSGLFNPASFLTAVKQVTARATQQPLDSMTIETHLVSSASSSSKGAFVHGLFLEGARWCVPDDGDDGDAYVVDDVPCAGFLAEAKPKEAVCVLPTLYVRAVPIRDDWDPTAVGHFRRDPSTYECPVYVTSMRGPTYVFLATMNTRTPKAKWILAGVALLLQNDG</sequence>
<dbReference type="GO" id="GO:0008569">
    <property type="term" value="F:minus-end-directed microtubule motor activity"/>
    <property type="evidence" value="ECO:0007669"/>
    <property type="project" value="InterPro"/>
</dbReference>
<organism evidence="17 18">
    <name type="scientific">Saprolegnia diclina (strain VS20)</name>
    <dbReference type="NCBI Taxonomy" id="1156394"/>
    <lineage>
        <taxon>Eukaryota</taxon>
        <taxon>Sar</taxon>
        <taxon>Stramenopiles</taxon>
        <taxon>Oomycota</taxon>
        <taxon>Saprolegniomycetes</taxon>
        <taxon>Saprolegniales</taxon>
        <taxon>Saprolegniaceae</taxon>
        <taxon>Saprolegnia</taxon>
    </lineage>
</organism>
<evidence type="ECO:0000256" key="2">
    <source>
        <dbReference type="ARBA" id="ARBA00008887"/>
    </source>
</evidence>
<evidence type="ECO:0000256" key="3">
    <source>
        <dbReference type="ARBA" id="ARBA00022490"/>
    </source>
</evidence>
<dbReference type="Pfam" id="PF17857">
    <property type="entry name" value="AAA_lid_1"/>
    <property type="match status" value="1"/>
</dbReference>
<dbReference type="InterPro" id="IPR041228">
    <property type="entry name" value="Dynein_C"/>
</dbReference>
<evidence type="ECO:0000256" key="9">
    <source>
        <dbReference type="ARBA" id="ARBA00023054"/>
    </source>
</evidence>
<dbReference type="InterPro" id="IPR042228">
    <property type="entry name" value="Dynein_linker_3"/>
</dbReference>
<dbReference type="InterPro" id="IPR041466">
    <property type="entry name" value="Dynein_AAA5_ext"/>
</dbReference>
<proteinExistence type="inferred from homology"/>
<dbReference type="OMA" id="ICHRDED"/>
<evidence type="ECO:0000256" key="15">
    <source>
        <dbReference type="SAM" id="Coils"/>
    </source>
</evidence>
<dbReference type="InterPro" id="IPR024317">
    <property type="entry name" value="Dynein_heavy_chain_D4_dom"/>
</dbReference>
<dbReference type="InterPro" id="IPR013783">
    <property type="entry name" value="Ig-like_fold"/>
</dbReference>
<keyword evidence="12" id="KW-0206">Cytoskeleton</keyword>
<dbReference type="OrthoDB" id="59868at2759"/>
<dbReference type="Pfam" id="PF08393">
    <property type="entry name" value="DHC_N2"/>
    <property type="match status" value="1"/>
</dbReference>
<dbReference type="InterPro" id="IPR041589">
    <property type="entry name" value="DNAH3_AAA_lid_1"/>
</dbReference>
<dbReference type="Pfam" id="PF12774">
    <property type="entry name" value="AAA_6"/>
    <property type="match status" value="1"/>
</dbReference>
<dbReference type="InterPro" id="IPR017868">
    <property type="entry name" value="Filamin/ABP280_repeat-like"/>
</dbReference>
<dbReference type="EMBL" id="JH767138">
    <property type="protein sequence ID" value="EQC39722.1"/>
    <property type="molecule type" value="Genomic_DNA"/>
</dbReference>
<dbReference type="Gene3D" id="6.10.140.1060">
    <property type="match status" value="1"/>
</dbReference>
<dbReference type="Pfam" id="PF12781">
    <property type="entry name" value="AAA_9"/>
    <property type="match status" value="1"/>
</dbReference>
<dbReference type="GO" id="GO:0051959">
    <property type="term" value="F:dynein light intermediate chain binding"/>
    <property type="evidence" value="ECO:0007669"/>
    <property type="project" value="InterPro"/>
</dbReference>
<dbReference type="Pfam" id="PF12777">
    <property type="entry name" value="MT"/>
    <property type="match status" value="1"/>
</dbReference>
<evidence type="ECO:0000256" key="6">
    <source>
        <dbReference type="ARBA" id="ARBA00022741"/>
    </source>
</evidence>
<feature type="domain" description="IPT/TIG" evidence="16">
    <location>
        <begin position="356"/>
        <end position="446"/>
    </location>
</feature>
<dbReference type="Gene3D" id="1.20.140.100">
    <property type="entry name" value="Dynein heavy chain, N-terminal domain 2"/>
    <property type="match status" value="1"/>
</dbReference>
<dbReference type="Pfam" id="PF03028">
    <property type="entry name" value="Dynein_heavy"/>
    <property type="match status" value="1"/>
</dbReference>
<dbReference type="Gene3D" id="1.10.472.130">
    <property type="match status" value="1"/>
</dbReference>
<dbReference type="PANTHER" id="PTHR45703:SF8">
    <property type="entry name" value="DYNEINS HEAVY CHAIN"/>
    <property type="match status" value="1"/>
</dbReference>
<dbReference type="InterPro" id="IPR026983">
    <property type="entry name" value="DHC"/>
</dbReference>
<reference evidence="17 18" key="1">
    <citation type="submission" date="2012-04" db="EMBL/GenBank/DDBJ databases">
        <title>The Genome Sequence of Saprolegnia declina VS20.</title>
        <authorList>
            <consortium name="The Broad Institute Genome Sequencing Platform"/>
            <person name="Russ C."/>
            <person name="Nusbaum C."/>
            <person name="Tyler B."/>
            <person name="van West P."/>
            <person name="Dieguez-Uribeondo J."/>
            <person name="de Bruijn I."/>
            <person name="Tripathy S."/>
            <person name="Jiang R."/>
            <person name="Young S.K."/>
            <person name="Zeng Q."/>
            <person name="Gargeya S."/>
            <person name="Fitzgerald M."/>
            <person name="Haas B."/>
            <person name="Abouelleil A."/>
            <person name="Alvarado L."/>
            <person name="Arachchi H.M."/>
            <person name="Berlin A."/>
            <person name="Chapman S.B."/>
            <person name="Goldberg J."/>
            <person name="Griggs A."/>
            <person name="Gujja S."/>
            <person name="Hansen M."/>
            <person name="Howarth C."/>
            <person name="Imamovic A."/>
            <person name="Larimer J."/>
            <person name="McCowen C."/>
            <person name="Montmayeur A."/>
            <person name="Murphy C."/>
            <person name="Neiman D."/>
            <person name="Pearson M."/>
            <person name="Priest M."/>
            <person name="Roberts A."/>
            <person name="Saif S."/>
            <person name="Shea T."/>
            <person name="Sisk P."/>
            <person name="Sykes S."/>
            <person name="Wortman J."/>
            <person name="Nusbaum C."/>
            <person name="Birren B."/>
        </authorList>
    </citation>
    <scope>NUCLEOTIDE SEQUENCE [LARGE SCALE GENOMIC DNA]</scope>
    <source>
        <strain evidence="17 18">VS20</strain>
    </source>
</reference>
<dbReference type="SMART" id="SM00429">
    <property type="entry name" value="IPT"/>
    <property type="match status" value="1"/>
</dbReference>
<dbReference type="InterPro" id="IPR042222">
    <property type="entry name" value="Dynein_2_N"/>
</dbReference>
<keyword evidence="18" id="KW-1185">Reference proteome</keyword>
<feature type="coiled-coil region" evidence="15">
    <location>
        <begin position="2794"/>
        <end position="2821"/>
    </location>
</feature>
<dbReference type="InterPro" id="IPR035706">
    <property type="entry name" value="AAA_9"/>
</dbReference>
<dbReference type="SMART" id="SM00557">
    <property type="entry name" value="IG_FLMN"/>
    <property type="match status" value="1"/>
</dbReference>
<dbReference type="Gene3D" id="1.20.58.1120">
    <property type="match status" value="1"/>
</dbReference>
<evidence type="ECO:0000256" key="5">
    <source>
        <dbReference type="ARBA" id="ARBA00022737"/>
    </source>
</evidence>
<dbReference type="Gene3D" id="1.10.287.2620">
    <property type="match status" value="1"/>
</dbReference>
<evidence type="ECO:0000313" key="18">
    <source>
        <dbReference type="Proteomes" id="UP000030762"/>
    </source>
</evidence>
<dbReference type="InterPro" id="IPR004273">
    <property type="entry name" value="Dynein_heavy_D6_P-loop"/>
</dbReference>
<dbReference type="SUPFAM" id="SSF81296">
    <property type="entry name" value="E set domains"/>
    <property type="match status" value="2"/>
</dbReference>
<dbReference type="Gene3D" id="3.20.180.20">
    <property type="entry name" value="Dynein heavy chain, N-terminal domain 2"/>
    <property type="match status" value="1"/>
</dbReference>
<dbReference type="Proteomes" id="UP000030762">
    <property type="component" value="Unassembled WGS sequence"/>
</dbReference>
<dbReference type="Gene3D" id="1.20.920.30">
    <property type="match status" value="1"/>
</dbReference>
<keyword evidence="9 15" id="KW-0175">Coiled coil</keyword>
<dbReference type="InterPro" id="IPR002909">
    <property type="entry name" value="IPT_dom"/>
</dbReference>
<dbReference type="FunFam" id="3.40.50.300:FF:000049">
    <property type="entry name" value="Dynein, axonemal, heavy chain 5"/>
    <property type="match status" value="1"/>
</dbReference>
<evidence type="ECO:0000259" key="16">
    <source>
        <dbReference type="SMART" id="SM00429"/>
    </source>
</evidence>
<dbReference type="Pfam" id="PF18198">
    <property type="entry name" value="AAA_lid_11"/>
    <property type="match status" value="1"/>
</dbReference>
<dbReference type="Gene3D" id="1.10.8.1220">
    <property type="match status" value="1"/>
</dbReference>
<dbReference type="InterPro" id="IPR043157">
    <property type="entry name" value="Dynein_AAA1S"/>
</dbReference>
<dbReference type="Pfam" id="PF01833">
    <property type="entry name" value="TIG"/>
    <property type="match status" value="1"/>
</dbReference>
<dbReference type="InterPro" id="IPR013602">
    <property type="entry name" value="Dynein_heavy_linker"/>
</dbReference>
<dbReference type="InterPro" id="IPR024743">
    <property type="entry name" value="Dynein_HC_stalk"/>
</dbReference>
<dbReference type="Pfam" id="PF12775">
    <property type="entry name" value="AAA_7"/>
    <property type="match status" value="1"/>
</dbReference>
<comment type="subcellular location">
    <subcellularLocation>
        <location evidence="1">Cytoplasm</location>
        <location evidence="1">Cytoskeleton</location>
        <location evidence="1">Cilium axoneme</location>
    </subcellularLocation>
</comment>
<dbReference type="GO" id="GO:0005930">
    <property type="term" value="C:axoneme"/>
    <property type="evidence" value="ECO:0007669"/>
    <property type="project" value="UniProtKB-SubCell"/>
</dbReference>
<evidence type="ECO:0000256" key="14">
    <source>
        <dbReference type="PROSITE-ProRule" id="PRU00087"/>
    </source>
</evidence>
<dbReference type="Pfam" id="PF12780">
    <property type="entry name" value="AAA_8"/>
    <property type="match status" value="1"/>
</dbReference>
<dbReference type="STRING" id="1156394.T0SA98"/>
<keyword evidence="4" id="KW-0493">Microtubule</keyword>
<keyword evidence="3" id="KW-0963">Cytoplasm</keyword>
<dbReference type="GeneID" id="19943877"/>
<dbReference type="InterPro" id="IPR015915">
    <property type="entry name" value="Kelch-typ_b-propeller"/>
</dbReference>
<dbReference type="InParanoid" id="T0SA98"/>
<keyword evidence="10" id="KW-0969">Cilium</keyword>
<dbReference type="Pfam" id="PF24681">
    <property type="entry name" value="Kelch_KLHDC2_KLHL20_DRC7"/>
    <property type="match status" value="2"/>
</dbReference>
<evidence type="ECO:0000256" key="8">
    <source>
        <dbReference type="ARBA" id="ARBA00023017"/>
    </source>
</evidence>
<dbReference type="InterPro" id="IPR042219">
    <property type="entry name" value="AAA_lid_11_sf"/>
</dbReference>
<keyword evidence="5" id="KW-0677">Repeat</keyword>
<dbReference type="InterPro" id="IPR043160">
    <property type="entry name" value="Dynein_C_barrel"/>
</dbReference>
<dbReference type="Pfam" id="PF00630">
    <property type="entry name" value="Filamin"/>
    <property type="match status" value="1"/>
</dbReference>
<keyword evidence="13" id="KW-0966">Cell projection</keyword>
<protein>
    <recommendedName>
        <fullName evidence="16">IPT/TIG domain-containing protein</fullName>
    </recommendedName>
</protein>
<dbReference type="FunFam" id="1.20.920.30:FF:000002">
    <property type="entry name" value="Dynein axonemal heavy chain 3"/>
    <property type="match status" value="1"/>
</dbReference>
<dbReference type="Gene3D" id="1.20.1270.280">
    <property type="match status" value="1"/>
</dbReference>
<dbReference type="Pfam" id="PF17852">
    <property type="entry name" value="Dynein_AAA_lid"/>
    <property type="match status" value="1"/>
</dbReference>
<dbReference type="InterPro" id="IPR001298">
    <property type="entry name" value="Filamin/ABP280_rpt"/>
</dbReference>
<feature type="repeat" description="Filamin" evidence="14">
    <location>
        <begin position="446"/>
        <end position="555"/>
    </location>
</feature>